<evidence type="ECO:0000256" key="3">
    <source>
        <dbReference type="ARBA" id="ARBA00022692"/>
    </source>
</evidence>
<evidence type="ECO:0000313" key="8">
    <source>
        <dbReference type="Proteomes" id="UP001209878"/>
    </source>
</evidence>
<name>A0AAD9K8Q4_RIDPI</name>
<dbReference type="PIRSF" id="PIRSF002419">
    <property type="entry name" value="Tetraspanin"/>
    <property type="match status" value="1"/>
</dbReference>
<keyword evidence="8" id="KW-1185">Reference proteome</keyword>
<dbReference type="InterPro" id="IPR008952">
    <property type="entry name" value="Tetraspanin_EC2_sf"/>
</dbReference>
<evidence type="ECO:0000256" key="6">
    <source>
        <dbReference type="RuleBase" id="RU361218"/>
    </source>
</evidence>
<evidence type="ECO:0000256" key="1">
    <source>
        <dbReference type="ARBA" id="ARBA00004141"/>
    </source>
</evidence>
<dbReference type="Proteomes" id="UP001209878">
    <property type="component" value="Unassembled WGS sequence"/>
</dbReference>
<dbReference type="PROSITE" id="PS00421">
    <property type="entry name" value="TM4_1"/>
    <property type="match status" value="1"/>
</dbReference>
<dbReference type="PANTHER" id="PTHR19282:SF477">
    <property type="entry name" value="TETRASPANIN"/>
    <property type="match status" value="1"/>
</dbReference>
<keyword evidence="4 6" id="KW-1133">Transmembrane helix</keyword>
<dbReference type="Gene3D" id="1.10.1450.10">
    <property type="entry name" value="Tetraspanin"/>
    <property type="match status" value="1"/>
</dbReference>
<sequence length="255" mass="28136">MGVGRCTSKISLCILSVILWLGATVLIVIGVGMYSEFNNYSMITGSHHIIAPVAVLLTVGIFLFLLGVVGCVGAFKEQKCLLGMFATILLVIFVGTVLAACLAFFYRGAIDEKMTEGLHYGLDHYTDNYDIQGEVDTMQQKMSCCGVESYEDWENTTWYREHEETNKTTLYPESCCEGGVCDYPMVPGNDSALFNQSCHEVMTDKFINHMGIVAYVAGVFAIIQLLGMISSCALIFRRRGEVPYIGFSNPDGMRV</sequence>
<organism evidence="7 8">
    <name type="scientific">Ridgeia piscesae</name>
    <name type="common">Tubeworm</name>
    <dbReference type="NCBI Taxonomy" id="27915"/>
    <lineage>
        <taxon>Eukaryota</taxon>
        <taxon>Metazoa</taxon>
        <taxon>Spiralia</taxon>
        <taxon>Lophotrochozoa</taxon>
        <taxon>Annelida</taxon>
        <taxon>Polychaeta</taxon>
        <taxon>Sedentaria</taxon>
        <taxon>Canalipalpata</taxon>
        <taxon>Sabellida</taxon>
        <taxon>Siboglinidae</taxon>
        <taxon>Ridgeia</taxon>
    </lineage>
</organism>
<dbReference type="SUPFAM" id="SSF48652">
    <property type="entry name" value="Tetraspanin"/>
    <property type="match status" value="1"/>
</dbReference>
<evidence type="ECO:0000313" key="7">
    <source>
        <dbReference type="EMBL" id="KAK2166566.1"/>
    </source>
</evidence>
<dbReference type="InterPro" id="IPR000301">
    <property type="entry name" value="Tetraspanin_animals"/>
</dbReference>
<dbReference type="CDD" id="cd03127">
    <property type="entry name" value="tetraspanin_LEL"/>
    <property type="match status" value="1"/>
</dbReference>
<feature type="transmembrane region" description="Helical" evidence="6">
    <location>
        <begin position="82"/>
        <end position="106"/>
    </location>
</feature>
<accession>A0AAD9K8Q4</accession>
<dbReference type="AlphaFoldDB" id="A0AAD9K8Q4"/>
<dbReference type="InterPro" id="IPR018499">
    <property type="entry name" value="Tetraspanin/Peripherin"/>
</dbReference>
<evidence type="ECO:0000256" key="4">
    <source>
        <dbReference type="ARBA" id="ARBA00022989"/>
    </source>
</evidence>
<feature type="transmembrane region" description="Helical" evidence="6">
    <location>
        <begin position="212"/>
        <end position="236"/>
    </location>
</feature>
<evidence type="ECO:0000256" key="5">
    <source>
        <dbReference type="ARBA" id="ARBA00023136"/>
    </source>
</evidence>
<dbReference type="Pfam" id="PF00335">
    <property type="entry name" value="Tetraspanin"/>
    <property type="match status" value="1"/>
</dbReference>
<keyword evidence="5 6" id="KW-0472">Membrane</keyword>
<dbReference type="GO" id="GO:0005886">
    <property type="term" value="C:plasma membrane"/>
    <property type="evidence" value="ECO:0007669"/>
    <property type="project" value="TreeGrafter"/>
</dbReference>
<proteinExistence type="inferred from homology"/>
<feature type="transmembrane region" description="Helical" evidence="6">
    <location>
        <begin position="49"/>
        <end position="75"/>
    </location>
</feature>
<comment type="similarity">
    <text evidence="2 6">Belongs to the tetraspanin (TM4SF) family.</text>
</comment>
<dbReference type="PANTHER" id="PTHR19282">
    <property type="entry name" value="TETRASPANIN"/>
    <property type="match status" value="1"/>
</dbReference>
<feature type="transmembrane region" description="Helical" evidence="6">
    <location>
        <begin position="12"/>
        <end position="34"/>
    </location>
</feature>
<comment type="caution">
    <text evidence="7">The sequence shown here is derived from an EMBL/GenBank/DDBJ whole genome shotgun (WGS) entry which is preliminary data.</text>
</comment>
<keyword evidence="3 6" id="KW-0812">Transmembrane</keyword>
<protein>
    <recommendedName>
        <fullName evidence="6">Tetraspanin</fullName>
    </recommendedName>
</protein>
<gene>
    <name evidence="7" type="ORF">NP493_1314g00021</name>
</gene>
<dbReference type="InterPro" id="IPR018503">
    <property type="entry name" value="Tetraspanin_CS"/>
</dbReference>
<reference evidence="7" key="1">
    <citation type="journal article" date="2023" name="Mol. Biol. Evol.">
        <title>Third-Generation Sequencing Reveals the Adaptive Role of the Epigenome in Three Deep-Sea Polychaetes.</title>
        <authorList>
            <person name="Perez M."/>
            <person name="Aroh O."/>
            <person name="Sun Y."/>
            <person name="Lan Y."/>
            <person name="Juniper S.K."/>
            <person name="Young C.R."/>
            <person name="Angers B."/>
            <person name="Qian P.Y."/>
        </authorList>
    </citation>
    <scope>NUCLEOTIDE SEQUENCE</scope>
    <source>
        <strain evidence="7">R07B-5</strain>
    </source>
</reference>
<dbReference type="PRINTS" id="PR00259">
    <property type="entry name" value="TMFOUR"/>
</dbReference>
<dbReference type="EMBL" id="JAODUO010001313">
    <property type="protein sequence ID" value="KAK2166566.1"/>
    <property type="molecule type" value="Genomic_DNA"/>
</dbReference>
<comment type="subcellular location">
    <subcellularLocation>
        <location evidence="1 6">Membrane</location>
        <topology evidence="1 6">Multi-pass membrane protein</topology>
    </subcellularLocation>
</comment>
<evidence type="ECO:0000256" key="2">
    <source>
        <dbReference type="ARBA" id="ARBA00006840"/>
    </source>
</evidence>